<evidence type="ECO:0000313" key="1">
    <source>
        <dbReference type="EMBL" id="MFC3031808.1"/>
    </source>
</evidence>
<dbReference type="EMBL" id="JBHRSD010000010">
    <property type="protein sequence ID" value="MFC3031808.1"/>
    <property type="molecule type" value="Genomic_DNA"/>
</dbReference>
<comment type="caution">
    <text evidence="1">The sequence shown here is derived from an EMBL/GenBank/DDBJ whole genome shotgun (WGS) entry which is preliminary data.</text>
</comment>
<dbReference type="RefSeq" id="WP_377121417.1">
    <property type="nucleotide sequence ID" value="NZ_JBHRSD010000010.1"/>
</dbReference>
<organism evidence="1 2">
    <name type="scientific">Pseudoalteromonas fenneropenaei</name>
    <dbReference type="NCBI Taxonomy" id="1737459"/>
    <lineage>
        <taxon>Bacteria</taxon>
        <taxon>Pseudomonadati</taxon>
        <taxon>Pseudomonadota</taxon>
        <taxon>Gammaproteobacteria</taxon>
        <taxon>Alteromonadales</taxon>
        <taxon>Pseudoalteromonadaceae</taxon>
        <taxon>Pseudoalteromonas</taxon>
    </lineage>
</organism>
<evidence type="ECO:0008006" key="3">
    <source>
        <dbReference type="Google" id="ProtNLM"/>
    </source>
</evidence>
<keyword evidence="2" id="KW-1185">Reference proteome</keyword>
<proteinExistence type="predicted"/>
<protein>
    <recommendedName>
        <fullName evidence="3">SPOR domain-containing protein</fullName>
    </recommendedName>
</protein>
<dbReference type="Proteomes" id="UP001595453">
    <property type="component" value="Unassembled WGS sequence"/>
</dbReference>
<gene>
    <name evidence="1" type="ORF">ACFOEE_04695</name>
</gene>
<evidence type="ECO:0000313" key="2">
    <source>
        <dbReference type="Proteomes" id="UP001595453"/>
    </source>
</evidence>
<sequence length="196" mass="21866">MSDLSMRFVAVIVVMTYTLLLSSCSTIDIANETEAQPDAELQQQTVVELLSLKQDLQVILDELHYQTELQNGVLAHVTEPKIKQYQATSTAYSEPETQTLVNGTTFATVTSEFQVYLGIYASEQRALQHWQTLQKQLNPELANLSTSITSAPLNPAFFSIRFNQLMPKHHAEQLCAALQQRSFSCVARANSSKALL</sequence>
<name>A0ABV7CH20_9GAMM</name>
<dbReference type="PROSITE" id="PS51257">
    <property type="entry name" value="PROKAR_LIPOPROTEIN"/>
    <property type="match status" value="1"/>
</dbReference>
<reference evidence="2" key="1">
    <citation type="journal article" date="2019" name="Int. J. Syst. Evol. Microbiol.">
        <title>The Global Catalogue of Microorganisms (GCM) 10K type strain sequencing project: providing services to taxonomists for standard genome sequencing and annotation.</title>
        <authorList>
            <consortium name="The Broad Institute Genomics Platform"/>
            <consortium name="The Broad Institute Genome Sequencing Center for Infectious Disease"/>
            <person name="Wu L."/>
            <person name="Ma J."/>
        </authorList>
    </citation>
    <scope>NUCLEOTIDE SEQUENCE [LARGE SCALE GENOMIC DNA]</scope>
    <source>
        <strain evidence="2">KCTC 42730</strain>
    </source>
</reference>
<accession>A0ABV7CH20</accession>